<dbReference type="PROSITE" id="PS50966">
    <property type="entry name" value="ZF_SWIM"/>
    <property type="match status" value="1"/>
</dbReference>
<accession>A0AAE0UCK0</accession>
<dbReference type="GO" id="GO:0008270">
    <property type="term" value="F:zinc ion binding"/>
    <property type="evidence" value="ECO:0007669"/>
    <property type="project" value="UniProtKB-KW"/>
</dbReference>
<dbReference type="InterPro" id="IPR007527">
    <property type="entry name" value="Znf_SWIM"/>
</dbReference>
<comment type="caution">
    <text evidence="4">The sequence shown here is derived from an EMBL/GenBank/DDBJ whole genome shotgun (WGS) entry which is preliminary data.</text>
</comment>
<protein>
    <recommendedName>
        <fullName evidence="3">SWIM-type domain-containing protein</fullName>
    </recommendedName>
</protein>
<reference evidence="4" key="2">
    <citation type="submission" date="2023-07" db="EMBL/GenBank/DDBJ databases">
        <authorList>
            <consortium name="Lawrence Berkeley National Laboratory"/>
            <person name="Haridas S."/>
            <person name="Hensen N."/>
            <person name="Bonometti L."/>
            <person name="Westerberg I."/>
            <person name="Brannstrom I.O."/>
            <person name="Guillou S."/>
            <person name="Cros-Aarteil S."/>
            <person name="Calhoun S."/>
            <person name="Kuo A."/>
            <person name="Mondo S."/>
            <person name="Pangilinan J."/>
            <person name="Riley R."/>
            <person name="LaButti K."/>
            <person name="Andreopoulos B."/>
            <person name="Lipzen A."/>
            <person name="Chen C."/>
            <person name="Yanf M."/>
            <person name="Daum C."/>
            <person name="Ng V."/>
            <person name="Clum A."/>
            <person name="Steindorff A."/>
            <person name="Ohm R."/>
            <person name="Martin F."/>
            <person name="Silar P."/>
            <person name="Natvig D."/>
            <person name="Lalanne C."/>
            <person name="Gautier V."/>
            <person name="Ament-velasquez S.L."/>
            <person name="Kruys A."/>
            <person name="Hutchinson M.I."/>
            <person name="Powell A.J."/>
            <person name="Barry K."/>
            <person name="Miller A.N."/>
            <person name="Grigoriev I.V."/>
            <person name="Debuchy R."/>
            <person name="Gladieux P."/>
            <person name="Thoren M.H."/>
            <person name="Johannesson H."/>
        </authorList>
    </citation>
    <scope>NUCLEOTIDE SEQUENCE</scope>
    <source>
        <strain evidence="4">FGSC 1904</strain>
    </source>
</reference>
<dbReference type="AlphaFoldDB" id="A0AAE0UCK0"/>
<name>A0AAE0UCK0_SORBR</name>
<reference evidence="4" key="1">
    <citation type="journal article" date="2023" name="Mol. Phylogenet. Evol.">
        <title>Genome-scale phylogeny and comparative genomics of the fungal order Sordariales.</title>
        <authorList>
            <person name="Hensen N."/>
            <person name="Bonometti L."/>
            <person name="Westerberg I."/>
            <person name="Brannstrom I.O."/>
            <person name="Guillou S."/>
            <person name="Cros-Aarteil S."/>
            <person name="Calhoun S."/>
            <person name="Haridas S."/>
            <person name="Kuo A."/>
            <person name="Mondo S."/>
            <person name="Pangilinan J."/>
            <person name="Riley R."/>
            <person name="LaButti K."/>
            <person name="Andreopoulos B."/>
            <person name="Lipzen A."/>
            <person name="Chen C."/>
            <person name="Yan M."/>
            <person name="Daum C."/>
            <person name="Ng V."/>
            <person name="Clum A."/>
            <person name="Steindorff A."/>
            <person name="Ohm R.A."/>
            <person name="Martin F."/>
            <person name="Silar P."/>
            <person name="Natvig D.O."/>
            <person name="Lalanne C."/>
            <person name="Gautier V."/>
            <person name="Ament-Velasquez S.L."/>
            <person name="Kruys A."/>
            <person name="Hutchinson M.I."/>
            <person name="Powell A.J."/>
            <person name="Barry K."/>
            <person name="Miller A.N."/>
            <person name="Grigoriev I.V."/>
            <person name="Debuchy R."/>
            <person name="Gladieux P."/>
            <person name="Hiltunen Thoren M."/>
            <person name="Johannesson H."/>
        </authorList>
    </citation>
    <scope>NUCLEOTIDE SEQUENCE</scope>
    <source>
        <strain evidence="4">FGSC 1904</strain>
    </source>
</reference>
<keyword evidence="5" id="KW-1185">Reference proteome</keyword>
<dbReference type="EMBL" id="JAUTDP010000006">
    <property type="protein sequence ID" value="KAK3398770.1"/>
    <property type="molecule type" value="Genomic_DNA"/>
</dbReference>
<evidence type="ECO:0000313" key="4">
    <source>
        <dbReference type="EMBL" id="KAK3398770.1"/>
    </source>
</evidence>
<evidence type="ECO:0000313" key="5">
    <source>
        <dbReference type="Proteomes" id="UP001281003"/>
    </source>
</evidence>
<evidence type="ECO:0000256" key="2">
    <source>
        <dbReference type="SAM" id="MobiDB-lite"/>
    </source>
</evidence>
<keyword evidence="1" id="KW-0479">Metal-binding</keyword>
<gene>
    <name evidence="4" type="ORF">B0T20DRAFT_217961</name>
</gene>
<keyword evidence="1" id="KW-0862">Zinc</keyword>
<feature type="region of interest" description="Disordered" evidence="2">
    <location>
        <begin position="262"/>
        <end position="296"/>
    </location>
</feature>
<feature type="domain" description="SWIM-type" evidence="3">
    <location>
        <begin position="118"/>
        <end position="157"/>
    </location>
</feature>
<feature type="region of interest" description="Disordered" evidence="2">
    <location>
        <begin position="323"/>
        <end position="342"/>
    </location>
</feature>
<feature type="compositionally biased region" description="Low complexity" evidence="2">
    <location>
        <begin position="275"/>
        <end position="296"/>
    </location>
</feature>
<dbReference type="Proteomes" id="UP001281003">
    <property type="component" value="Unassembled WGS sequence"/>
</dbReference>
<organism evidence="4 5">
    <name type="scientific">Sordaria brevicollis</name>
    <dbReference type="NCBI Taxonomy" id="83679"/>
    <lineage>
        <taxon>Eukaryota</taxon>
        <taxon>Fungi</taxon>
        <taxon>Dikarya</taxon>
        <taxon>Ascomycota</taxon>
        <taxon>Pezizomycotina</taxon>
        <taxon>Sordariomycetes</taxon>
        <taxon>Sordariomycetidae</taxon>
        <taxon>Sordariales</taxon>
        <taxon>Sordariaceae</taxon>
        <taxon>Sordaria</taxon>
    </lineage>
</organism>
<proteinExistence type="predicted"/>
<sequence>MPPERTLENYLPDDTAWSKKSVEVLKFQCEKRKLAFTTGHRKELETLLKNYRYTRNPPQKTSRYGGWRSDGTDSVYLSALGEAETMTLRLIRIQDFSGLGPEIWSKTFTLTSDGKDRITVVVSDEVNCSCGGRGYGKTPTTRGYTCPHRIYVLRYLLNCPEPLRWQSSFLPSELGDIFQFSHLYRHFTAGGHPDPLCTFCFKPMTPTDRQKYGFCPHPVHPRCMEIFEQTRHFPVTSFWHGCVLCEDADELDLKKMMDRMATRRSGAGRPHQQPNASTTLPSSASSTSGPNTTTKPTTGVILQQMAEAICRLEKEAGIVYDDLPDLVPCSPADSGSTGSPQE</sequence>
<keyword evidence="1" id="KW-0863">Zinc-finger</keyword>
<evidence type="ECO:0000256" key="1">
    <source>
        <dbReference type="PROSITE-ProRule" id="PRU00325"/>
    </source>
</evidence>
<evidence type="ECO:0000259" key="3">
    <source>
        <dbReference type="PROSITE" id="PS50966"/>
    </source>
</evidence>
<feature type="compositionally biased region" description="Polar residues" evidence="2">
    <location>
        <begin position="333"/>
        <end position="342"/>
    </location>
</feature>